<feature type="transmembrane region" description="Helical" evidence="6">
    <location>
        <begin position="77"/>
        <end position="100"/>
    </location>
</feature>
<evidence type="ECO:0000256" key="4">
    <source>
        <dbReference type="ARBA" id="ARBA00061089"/>
    </source>
</evidence>
<feature type="transmembrane region" description="Helical" evidence="6">
    <location>
        <begin position="36"/>
        <end position="57"/>
    </location>
</feature>
<dbReference type="InterPro" id="IPR029052">
    <property type="entry name" value="Metallo-depent_PP-like"/>
</dbReference>
<comment type="cofactor">
    <cofactor evidence="1">
        <name>a divalent metal cation</name>
        <dbReference type="ChEBI" id="CHEBI:60240"/>
    </cofactor>
</comment>
<comment type="caution">
    <text evidence="8">The sequence shown here is derived from an EMBL/GenBank/DDBJ whole genome shotgun (WGS) entry which is preliminary data.</text>
</comment>
<feature type="compositionally biased region" description="Low complexity" evidence="5">
    <location>
        <begin position="111"/>
        <end position="248"/>
    </location>
</feature>
<feature type="transmembrane region" description="Helical" evidence="6">
    <location>
        <begin position="306"/>
        <end position="328"/>
    </location>
</feature>
<keyword evidence="3" id="KW-0378">Hydrolase</keyword>
<dbReference type="InterPro" id="IPR051158">
    <property type="entry name" value="Metallophosphoesterase_sf"/>
</dbReference>
<feature type="region of interest" description="Disordered" evidence="5">
    <location>
        <begin position="110"/>
        <end position="300"/>
    </location>
</feature>
<dbReference type="GO" id="GO:0009245">
    <property type="term" value="P:lipid A biosynthetic process"/>
    <property type="evidence" value="ECO:0007669"/>
    <property type="project" value="TreeGrafter"/>
</dbReference>
<feature type="compositionally biased region" description="Pro residues" evidence="5">
    <location>
        <begin position="252"/>
        <end position="298"/>
    </location>
</feature>
<dbReference type="STRING" id="661399.AQJ67_27025"/>
<keyword evidence="6" id="KW-0472">Membrane</keyword>
<proteinExistence type="inferred from homology"/>
<dbReference type="Pfam" id="PF00149">
    <property type="entry name" value="Metallophos"/>
    <property type="match status" value="1"/>
</dbReference>
<keyword evidence="6" id="KW-1133">Transmembrane helix</keyword>
<evidence type="ECO:0000256" key="5">
    <source>
        <dbReference type="SAM" id="MobiDB-lite"/>
    </source>
</evidence>
<dbReference type="Proteomes" id="UP000053429">
    <property type="component" value="Unassembled WGS sequence"/>
</dbReference>
<name>A0A124I8C8_9ACTN</name>
<accession>A0A124I8C8</accession>
<dbReference type="SUPFAM" id="SSF56300">
    <property type="entry name" value="Metallo-dependent phosphatases"/>
    <property type="match status" value="1"/>
</dbReference>
<evidence type="ECO:0000313" key="9">
    <source>
        <dbReference type="Proteomes" id="UP000053429"/>
    </source>
</evidence>
<keyword evidence="2" id="KW-0479">Metal-binding</keyword>
<gene>
    <name evidence="8" type="ORF">AQJ67_27025</name>
</gene>
<evidence type="ECO:0000313" key="8">
    <source>
        <dbReference type="EMBL" id="KUN99014.1"/>
    </source>
</evidence>
<protein>
    <recommendedName>
        <fullName evidence="7">Calcineurin-like phosphoesterase domain-containing protein</fullName>
    </recommendedName>
</protein>
<dbReference type="PANTHER" id="PTHR31302">
    <property type="entry name" value="TRANSMEMBRANE PROTEIN WITH METALLOPHOSPHOESTERASE DOMAIN-RELATED"/>
    <property type="match status" value="1"/>
</dbReference>
<evidence type="ECO:0000256" key="1">
    <source>
        <dbReference type="ARBA" id="ARBA00001968"/>
    </source>
</evidence>
<dbReference type="EMBL" id="LMWY01000035">
    <property type="protein sequence ID" value="KUN99014.1"/>
    <property type="molecule type" value="Genomic_DNA"/>
</dbReference>
<sequence length="574" mass="57677">MVIVFALVALLVVSVLVAGNWWMWRRLFRDTTRGPGFVRRAGVVVIAGGWALTVGALVAERSGAPFWLQQVLAWPGFLWLALSMYLMLGVLAGEVVRPLLRRWLERRARAGETAPDPAPADGTPSTPLPASASAAGPISSPATGSTAVSAPATGSTAVSATGTGSTSASAPATATATGSTSASAPAPAPATATGSTSASAPATATATGSTSASATATGSTSASATASTAASATATGTAPTSPTGSASALTADPPPAPGTDPSPAPGTAPSPAPTTDPSPASPPDPTPASGPADPPRPLATPTRRLFVSRFVAGAAAAAAVGTVGYGTYGVVRGPKVKRVTVPLAKLPRAAHGYRIAVVSDIHLGPVLGRGFAQKVVDTINGTQPDLIAVVGDLVDGSVKDLGPAAAPLAQLRARHGAFFVTGNHEYFSGAEQWVDEVRRLGLRPLENARTELAHFDLAGVNDIAGESEGQGPDFAKALGDRDKARVCVLLAHQPVQIHDAVDHGVDLQLSGHTHGGQLWPGNLVAGMANPTLAGLDRYGDTQLYVSRGAGAWGPPTRVGAPSDITVIELASRQA</sequence>
<evidence type="ECO:0000256" key="3">
    <source>
        <dbReference type="ARBA" id="ARBA00022801"/>
    </source>
</evidence>
<keyword evidence="6" id="KW-0812">Transmembrane</keyword>
<dbReference type="OrthoDB" id="9780884at2"/>
<dbReference type="Gene3D" id="3.60.21.10">
    <property type="match status" value="1"/>
</dbReference>
<reference evidence="8 9" key="1">
    <citation type="submission" date="2015-10" db="EMBL/GenBank/DDBJ databases">
        <title>Draft genome sequence of Streptomyces caeruleatus NRRL B-24802, type strain for the species Streptomyces caeruleatus.</title>
        <authorList>
            <person name="Ruckert C."/>
            <person name="Winkler A."/>
            <person name="Kalinowski J."/>
            <person name="Kampfer P."/>
            <person name="Glaeser S."/>
        </authorList>
    </citation>
    <scope>NUCLEOTIDE SEQUENCE [LARGE SCALE GENOMIC DNA]</scope>
    <source>
        <strain evidence="8 9">NRRL B-24802</strain>
    </source>
</reference>
<dbReference type="GO" id="GO:0046872">
    <property type="term" value="F:metal ion binding"/>
    <property type="evidence" value="ECO:0007669"/>
    <property type="project" value="UniProtKB-KW"/>
</dbReference>
<feature type="domain" description="Calcineurin-like phosphoesterase" evidence="7">
    <location>
        <begin position="354"/>
        <end position="515"/>
    </location>
</feature>
<dbReference type="GO" id="GO:0008758">
    <property type="term" value="F:UDP-2,3-diacylglucosamine hydrolase activity"/>
    <property type="evidence" value="ECO:0007669"/>
    <property type="project" value="TreeGrafter"/>
</dbReference>
<dbReference type="CDD" id="cd07385">
    <property type="entry name" value="MPP_YkuE_C"/>
    <property type="match status" value="1"/>
</dbReference>
<feature type="transmembrane region" description="Helical" evidence="6">
    <location>
        <begin position="6"/>
        <end position="24"/>
    </location>
</feature>
<evidence type="ECO:0000259" key="7">
    <source>
        <dbReference type="Pfam" id="PF00149"/>
    </source>
</evidence>
<evidence type="ECO:0000256" key="6">
    <source>
        <dbReference type="SAM" id="Phobius"/>
    </source>
</evidence>
<dbReference type="PANTHER" id="PTHR31302:SF31">
    <property type="entry name" value="PHOSPHODIESTERASE YAEI"/>
    <property type="match status" value="1"/>
</dbReference>
<dbReference type="InterPro" id="IPR004843">
    <property type="entry name" value="Calcineurin-like_PHP"/>
</dbReference>
<keyword evidence="9" id="KW-1185">Reference proteome</keyword>
<organism evidence="8 9">
    <name type="scientific">Streptomyces caeruleatus</name>
    <dbReference type="NCBI Taxonomy" id="661399"/>
    <lineage>
        <taxon>Bacteria</taxon>
        <taxon>Bacillati</taxon>
        <taxon>Actinomycetota</taxon>
        <taxon>Actinomycetes</taxon>
        <taxon>Kitasatosporales</taxon>
        <taxon>Streptomycetaceae</taxon>
        <taxon>Streptomyces</taxon>
    </lineage>
</organism>
<dbReference type="FunFam" id="3.60.21.10:FF:000028">
    <property type="entry name" value="Putative metallophosphoesterase"/>
    <property type="match status" value="1"/>
</dbReference>
<dbReference type="GO" id="GO:0016020">
    <property type="term" value="C:membrane"/>
    <property type="evidence" value="ECO:0007669"/>
    <property type="project" value="GOC"/>
</dbReference>
<evidence type="ECO:0000256" key="2">
    <source>
        <dbReference type="ARBA" id="ARBA00022723"/>
    </source>
</evidence>
<comment type="similarity">
    <text evidence="4">Belongs to the metallophosphoesterase superfamily.</text>
</comment>
<dbReference type="AlphaFoldDB" id="A0A124I8C8"/>